<dbReference type="Proteomes" id="UP000053370">
    <property type="component" value="Unassembled WGS sequence"/>
</dbReference>
<accession>A0A0S7BSV9</accession>
<reference evidence="1" key="1">
    <citation type="journal article" date="2015" name="Genome Announc.">
        <title>Draft Genome Sequence of Anaerolineae Strain TC1, a Novel Isolate from a Methanogenic Wastewater Treatment System.</title>
        <authorList>
            <person name="Matsuura N."/>
            <person name="Tourlousse D.M."/>
            <person name="Sun L."/>
            <person name="Toyonaga M."/>
            <person name="Kuroda K."/>
            <person name="Ohashi A."/>
            <person name="Cruz R."/>
            <person name="Yamaguchi T."/>
            <person name="Sekiguchi Y."/>
        </authorList>
    </citation>
    <scope>NUCLEOTIDE SEQUENCE [LARGE SCALE GENOMIC DNA]</scope>
    <source>
        <strain evidence="1">TC1</strain>
    </source>
</reference>
<protein>
    <submittedName>
        <fullName evidence="1">Uncharacterized protein</fullName>
    </submittedName>
</protein>
<evidence type="ECO:0000313" key="1">
    <source>
        <dbReference type="EMBL" id="GAP40038.1"/>
    </source>
</evidence>
<gene>
    <name evidence="1" type="ORF">ATC1_131</name>
</gene>
<keyword evidence="2" id="KW-1185">Reference proteome</keyword>
<evidence type="ECO:0000313" key="2">
    <source>
        <dbReference type="Proteomes" id="UP000053370"/>
    </source>
</evidence>
<dbReference type="EMBL" id="DF968181">
    <property type="protein sequence ID" value="GAP40038.1"/>
    <property type="molecule type" value="Genomic_DNA"/>
</dbReference>
<name>A0A0S7BSV9_9CHLR</name>
<proteinExistence type="predicted"/>
<dbReference type="AlphaFoldDB" id="A0A0S7BSV9"/>
<organism evidence="1">
    <name type="scientific">Flexilinea flocculi</name>
    <dbReference type="NCBI Taxonomy" id="1678840"/>
    <lineage>
        <taxon>Bacteria</taxon>
        <taxon>Bacillati</taxon>
        <taxon>Chloroflexota</taxon>
        <taxon>Anaerolineae</taxon>
        <taxon>Anaerolineales</taxon>
        <taxon>Anaerolineaceae</taxon>
        <taxon>Flexilinea</taxon>
    </lineage>
</organism>
<sequence>MATAVSRFYLGINEIPHLHSVGRIESLTEDIYRVWLMECPAQTDLSLRGGRQPDVAIFTNRLGDCFTPAEIRNDMVITMTKTAGYTPTCHCEEGLSPTWQSLLTG</sequence>